<name>A0ACC5QY74_9HYPH</name>
<organism evidence="1 2">
    <name type="scientific">Taklimakanibacter albus</name>
    <dbReference type="NCBI Taxonomy" id="2800327"/>
    <lineage>
        <taxon>Bacteria</taxon>
        <taxon>Pseudomonadati</taxon>
        <taxon>Pseudomonadota</taxon>
        <taxon>Alphaproteobacteria</taxon>
        <taxon>Hyphomicrobiales</taxon>
        <taxon>Aestuariivirgaceae</taxon>
        <taxon>Taklimakanibacter</taxon>
    </lineage>
</organism>
<sequence length="191" mass="21153">MAAKTRIGYFVDTSDGSLAVWAYKWLIWGIGTAQIALVGLFVLLPRSWFEQDFLREISEAATAWWPKLASDQAALSSLNPSFAGKFVVFSLVAALLWLISTAILLPILVAALARSGQSPDRTFQNSPKPLLALVFCLLFLLFVLVWPTPFQRFTSSEPVLLYSGLFWIALQVFLVNAVSMSSKFVFGRRAG</sequence>
<accession>A0ACC5QY74</accession>
<protein>
    <submittedName>
        <fullName evidence="1">Uncharacterized protein</fullName>
    </submittedName>
</protein>
<comment type="caution">
    <text evidence="1">The sequence shown here is derived from an EMBL/GenBank/DDBJ whole genome shotgun (WGS) entry which is preliminary data.</text>
</comment>
<evidence type="ECO:0000313" key="2">
    <source>
        <dbReference type="Proteomes" id="UP000616151"/>
    </source>
</evidence>
<dbReference type="EMBL" id="JAENHL010000004">
    <property type="protein sequence ID" value="MBK1865347.1"/>
    <property type="molecule type" value="Genomic_DNA"/>
</dbReference>
<gene>
    <name evidence="1" type="ORF">JHL16_03200</name>
</gene>
<evidence type="ECO:0000313" key="1">
    <source>
        <dbReference type="EMBL" id="MBK1865347.1"/>
    </source>
</evidence>
<keyword evidence="2" id="KW-1185">Reference proteome</keyword>
<reference evidence="1" key="1">
    <citation type="submission" date="2021-01" db="EMBL/GenBank/DDBJ databases">
        <authorList>
            <person name="Sun Q."/>
        </authorList>
    </citation>
    <scope>NUCLEOTIDE SEQUENCE</scope>
    <source>
        <strain evidence="1">YIM B02566</strain>
    </source>
</reference>
<proteinExistence type="predicted"/>
<dbReference type="Proteomes" id="UP000616151">
    <property type="component" value="Unassembled WGS sequence"/>
</dbReference>